<reference evidence="2" key="1">
    <citation type="submission" date="2021-01" db="EMBL/GenBank/DDBJ databases">
        <title>Whole genome shotgun sequence of Planobispora rosea NBRC 15558.</title>
        <authorList>
            <person name="Komaki H."/>
            <person name="Tamura T."/>
        </authorList>
    </citation>
    <scope>NUCLEOTIDE SEQUENCE</scope>
    <source>
        <strain evidence="2">NBRC 15558</strain>
    </source>
</reference>
<proteinExistence type="predicted"/>
<dbReference type="EMBL" id="BOOI01000026">
    <property type="protein sequence ID" value="GIH84786.1"/>
    <property type="molecule type" value="Genomic_DNA"/>
</dbReference>
<keyword evidence="1" id="KW-1133">Transmembrane helix</keyword>
<comment type="caution">
    <text evidence="2">The sequence shown here is derived from an EMBL/GenBank/DDBJ whole genome shotgun (WGS) entry which is preliminary data.</text>
</comment>
<dbReference type="RefSeq" id="WP_141704227.1">
    <property type="nucleotide sequence ID" value="NZ_BMQP01000006.1"/>
</dbReference>
<name>A0A8J3S2J4_PLARO</name>
<keyword evidence="3" id="KW-1185">Reference proteome</keyword>
<gene>
    <name evidence="2" type="ORF">Pro02_31940</name>
</gene>
<feature type="transmembrane region" description="Helical" evidence="1">
    <location>
        <begin position="52"/>
        <end position="73"/>
    </location>
</feature>
<feature type="transmembrane region" description="Helical" evidence="1">
    <location>
        <begin position="20"/>
        <end position="40"/>
    </location>
</feature>
<evidence type="ECO:0000256" key="1">
    <source>
        <dbReference type="SAM" id="Phobius"/>
    </source>
</evidence>
<evidence type="ECO:0000313" key="2">
    <source>
        <dbReference type="EMBL" id="GIH84786.1"/>
    </source>
</evidence>
<organism evidence="2 3">
    <name type="scientific">Planobispora rosea</name>
    <dbReference type="NCBI Taxonomy" id="35762"/>
    <lineage>
        <taxon>Bacteria</taxon>
        <taxon>Bacillati</taxon>
        <taxon>Actinomycetota</taxon>
        <taxon>Actinomycetes</taxon>
        <taxon>Streptosporangiales</taxon>
        <taxon>Streptosporangiaceae</taxon>
        <taxon>Planobispora</taxon>
    </lineage>
</organism>
<sequence>MEQQNERAGNLRRRAASVSLWLSAVFLAVGLPLLLAWLAISLEPSQWHWNDWINQFTQISTGVIFFGLAWFLGRKSEQRSEAMANAELITSMGALSTSSARAYAGSDAQALRIAADARAALQHYPRAQYTEQSRLIAKVVDSYSDLIFGTFSRADGLPRSIWDGLIGGAYDVIADAELLAGSLRRDLQKRQLIDMVEHIKFAIEIGQEVRKFDEVLAPDQSYRPRALEGVWEGRHVKDSESLSRISRLELLYRRELTVVHNWSILKKRAGKLKCSAVLHDVTDTGDWFSPWFVRRPGNGLLEPVNVVGDLLGNEIARFDQICDAPEIPVYPSPLRHSEIPSGMRETTIASHCKILEDTATRTICVLTYEVKCADRVSRRIVLDGNHRLAAARRLAAASPETSRQPMRVLEFLIEEHERIEEKMPPPDKFKGWAWNGFTPDVHVLRTICTTPPSNHRPPSYSPE</sequence>
<dbReference type="AlphaFoldDB" id="A0A8J3S2J4"/>
<keyword evidence="1" id="KW-0812">Transmembrane</keyword>
<dbReference type="Proteomes" id="UP000655044">
    <property type="component" value="Unassembled WGS sequence"/>
</dbReference>
<dbReference type="OrthoDB" id="4924362at2"/>
<protein>
    <submittedName>
        <fullName evidence="2">Uncharacterized protein</fullName>
    </submittedName>
</protein>
<evidence type="ECO:0000313" key="3">
    <source>
        <dbReference type="Proteomes" id="UP000655044"/>
    </source>
</evidence>
<keyword evidence="1" id="KW-0472">Membrane</keyword>
<accession>A0A8J3S2J4</accession>